<dbReference type="PATRIC" id="fig|1195763.3.peg.2741"/>
<name>A0A0J1GZT6_9GAMM</name>
<dbReference type="AlphaFoldDB" id="A0A0J1GZT6"/>
<organism evidence="1 2">
    <name type="scientific">Photobacterium aquae</name>
    <dbReference type="NCBI Taxonomy" id="1195763"/>
    <lineage>
        <taxon>Bacteria</taxon>
        <taxon>Pseudomonadati</taxon>
        <taxon>Pseudomonadota</taxon>
        <taxon>Gammaproteobacteria</taxon>
        <taxon>Vibrionales</taxon>
        <taxon>Vibrionaceae</taxon>
        <taxon>Photobacterium</taxon>
    </lineage>
</organism>
<dbReference type="EMBL" id="LDOT01000016">
    <property type="protein sequence ID" value="KLV05133.1"/>
    <property type="molecule type" value="Genomic_DNA"/>
</dbReference>
<dbReference type="OrthoDB" id="9131875at2"/>
<comment type="caution">
    <text evidence="1">The sequence shown here is derived from an EMBL/GenBank/DDBJ whole genome shotgun (WGS) entry which is preliminary data.</text>
</comment>
<protein>
    <submittedName>
        <fullName evidence="1">Uncharacterized protein</fullName>
    </submittedName>
</protein>
<evidence type="ECO:0000313" key="2">
    <source>
        <dbReference type="Proteomes" id="UP000036097"/>
    </source>
</evidence>
<sequence>MAHLASFNKQDIEQYLADIPALKNYKLNSATGSIVIEYDAAMINPAVIEALFSDSDSDAEQACMVLGRCIDVNGVL</sequence>
<keyword evidence="2" id="KW-1185">Reference proteome</keyword>
<reference evidence="1 2" key="1">
    <citation type="submission" date="2015-05" db="EMBL/GenBank/DDBJ databases">
        <title>Photobacterium galathea sp. nov.</title>
        <authorList>
            <person name="Machado H."/>
            <person name="Gram L."/>
        </authorList>
    </citation>
    <scope>NUCLEOTIDE SEQUENCE [LARGE SCALE GENOMIC DNA]</scope>
    <source>
        <strain evidence="1 2">CGMCC 1.12159</strain>
    </source>
</reference>
<evidence type="ECO:0000313" key="1">
    <source>
        <dbReference type="EMBL" id="KLV05133.1"/>
    </source>
</evidence>
<accession>A0A0J1GZT6</accession>
<dbReference type="Proteomes" id="UP000036097">
    <property type="component" value="Unassembled WGS sequence"/>
</dbReference>
<gene>
    <name evidence="1" type="ORF">ABT56_12955</name>
</gene>
<proteinExistence type="predicted"/>